<dbReference type="Gene3D" id="1.10.10.10">
    <property type="entry name" value="Winged helix-like DNA-binding domain superfamily/Winged helix DNA-binding domain"/>
    <property type="match status" value="1"/>
</dbReference>
<feature type="region of interest" description="Disordered" evidence="2">
    <location>
        <begin position="534"/>
        <end position="559"/>
    </location>
</feature>
<feature type="binding site" evidence="1">
    <location>
        <position position="377"/>
    </location>
    <ligand>
        <name>ATP</name>
        <dbReference type="ChEBI" id="CHEBI:30616"/>
    </ligand>
</feature>
<organism evidence="6 7">
    <name type="scientific">Pythium insidiosum</name>
    <name type="common">Pythiosis disease agent</name>
    <dbReference type="NCBI Taxonomy" id="114742"/>
    <lineage>
        <taxon>Eukaryota</taxon>
        <taxon>Sar</taxon>
        <taxon>Stramenopiles</taxon>
        <taxon>Oomycota</taxon>
        <taxon>Peronosporomycetes</taxon>
        <taxon>Pythiales</taxon>
        <taxon>Pythiaceae</taxon>
        <taxon>Pythium</taxon>
    </lineage>
</organism>
<dbReference type="Pfam" id="PF07714">
    <property type="entry name" value="PK_Tyr_Ser-Thr"/>
    <property type="match status" value="2"/>
</dbReference>
<evidence type="ECO:0000259" key="5">
    <source>
        <dbReference type="PROSITE" id="PS50186"/>
    </source>
</evidence>
<feature type="domain" description="DEP" evidence="5">
    <location>
        <begin position="751"/>
        <end position="808"/>
    </location>
</feature>
<dbReference type="InterPro" id="IPR036388">
    <property type="entry name" value="WH-like_DNA-bd_sf"/>
</dbReference>
<dbReference type="InterPro" id="IPR011009">
    <property type="entry name" value="Kinase-like_dom_sf"/>
</dbReference>
<dbReference type="GO" id="GO:0035556">
    <property type="term" value="P:intracellular signal transduction"/>
    <property type="evidence" value="ECO:0007669"/>
    <property type="project" value="InterPro"/>
</dbReference>
<keyword evidence="7" id="KW-1185">Reference proteome</keyword>
<dbReference type="PROSITE" id="PS50186">
    <property type="entry name" value="DEP"/>
    <property type="match status" value="1"/>
</dbReference>
<evidence type="ECO:0000313" key="6">
    <source>
        <dbReference type="EMBL" id="KAJ0396690.1"/>
    </source>
</evidence>
<dbReference type="InterPro" id="IPR000719">
    <property type="entry name" value="Prot_kinase_dom"/>
</dbReference>
<dbReference type="PANTHER" id="PTHR44329:SF289">
    <property type="entry name" value="SERINE_THREONINE-PROTEIN KINASE VIK"/>
    <property type="match status" value="1"/>
</dbReference>
<dbReference type="CDD" id="cd04371">
    <property type="entry name" value="DEP"/>
    <property type="match status" value="1"/>
</dbReference>
<evidence type="ECO:0008006" key="8">
    <source>
        <dbReference type="Google" id="ProtNLM"/>
    </source>
</evidence>
<dbReference type="GO" id="GO:0004674">
    <property type="term" value="F:protein serine/threonine kinase activity"/>
    <property type="evidence" value="ECO:0007669"/>
    <property type="project" value="TreeGrafter"/>
</dbReference>
<feature type="transmembrane region" description="Helical" evidence="3">
    <location>
        <begin position="212"/>
        <end position="235"/>
    </location>
</feature>
<dbReference type="EMBL" id="JAKCXM010000284">
    <property type="protein sequence ID" value="KAJ0396690.1"/>
    <property type="molecule type" value="Genomic_DNA"/>
</dbReference>
<name>A0AAD5LCU6_PYTIN</name>
<dbReference type="SMART" id="SM00049">
    <property type="entry name" value="DEP"/>
    <property type="match status" value="1"/>
</dbReference>
<keyword evidence="3" id="KW-1133">Transmembrane helix</keyword>
<feature type="transmembrane region" description="Helical" evidence="3">
    <location>
        <begin position="111"/>
        <end position="134"/>
    </location>
</feature>
<feature type="transmembrane region" description="Helical" evidence="3">
    <location>
        <begin position="247"/>
        <end position="265"/>
    </location>
</feature>
<protein>
    <recommendedName>
        <fullName evidence="8">TKL protein kinase</fullName>
    </recommendedName>
</protein>
<dbReference type="InterPro" id="IPR000591">
    <property type="entry name" value="DEP_dom"/>
</dbReference>
<accession>A0AAD5LCU6</accession>
<dbReference type="Proteomes" id="UP001209570">
    <property type="component" value="Unassembled WGS sequence"/>
</dbReference>
<evidence type="ECO:0000256" key="3">
    <source>
        <dbReference type="SAM" id="Phobius"/>
    </source>
</evidence>
<sequence>MANTTQPPAAAMLTLPPLPQPPVFDLPASLYEPDEATKKAMAGMNATELYNFQMAMIQQITKHAKEKRIEMDILVLCGYAFVLVFSLALLVHIRYNHRLAMKGDANAVRKIILPAFEPLFWVVAIVSAFYLVLFGATIRTESFTIQSTFVTVEVQYSCRNFLYLLVPVFMLEKSLSVPALRRATAWTVVLSTYTIPGVWVMQEFCDRKYERYYFWIVQGSRATILFFFAFLSFHPPARASPRTLREYAFFMLVLQIIYFMVSQSFRMARVDLATNLSWAAVSWSAVLPIFMWRVLKADTEHWRGVGKRAVELQLRFRRNGTVEERVSARGLHLLIELHRKYIIDFAHLDIHDKIGEGESSMVFRGKLNTKNTPVAIKVYTPPTFSDDTVAAFSHEAALCGALRHPNILLFHGMCVCPPTICMVTELCCGSLRDITVAMAHRMRAVSGGIVVGTGGDCGSMPQQRQQFLLNIGYMIDAARAIAYLHSFSPPFVHRDIKPSSFLVDAEGSVKLTDFGTSRTINSHAAGVLGLDQTSHLKHKKRGKKGGGLAGSDALGHNSTRETAPTVLSMLSHGEHLPETKRNPEYMAPEVIRGNHAGASVHGEAADVYALAITMWDVLYPGSDKYPTRAVLGGGTGRSSSGGERTAALQSRTDSEVFDLVFAGHRPVMDDGVYLPLRELIEAAWQADPRQRPSAKEIVRILEGIQEETSAMFALELMDELEDEDQSVVSQKASHSVQQGGSSVGGGAAGTPNHFTGARVIELMHTLKHVTHDFEAVRLGNMLMDAGFLHHIKHSRSFTYSTALYFFDEETVQMSQPLAMLEDGADLAEPVNAKRPPKPSQRQRWVSRDSDDSSSHRPSDAKTPRQKGRHFRNMSSGQGSNVLLENGLGFSCACRRLGQRQETIQTARRRLQFKFRAPNEENLLTARLLTDDPNGNFAEFNDADRFDGVSRFV</sequence>
<dbReference type="InterPro" id="IPR017441">
    <property type="entry name" value="Protein_kinase_ATP_BS"/>
</dbReference>
<evidence type="ECO:0000259" key="4">
    <source>
        <dbReference type="PROSITE" id="PS50011"/>
    </source>
</evidence>
<dbReference type="GO" id="GO:0005524">
    <property type="term" value="F:ATP binding"/>
    <property type="evidence" value="ECO:0007669"/>
    <property type="project" value="UniProtKB-UniRule"/>
</dbReference>
<dbReference type="PROSITE" id="PS00107">
    <property type="entry name" value="PROTEIN_KINASE_ATP"/>
    <property type="match status" value="1"/>
</dbReference>
<dbReference type="InterPro" id="IPR051681">
    <property type="entry name" value="Ser/Thr_Kinases-Pseudokinases"/>
</dbReference>
<feature type="domain" description="Protein kinase" evidence="4">
    <location>
        <begin position="348"/>
        <end position="712"/>
    </location>
</feature>
<gene>
    <name evidence="6" type="ORF">P43SY_006475</name>
</gene>
<evidence type="ECO:0000313" key="7">
    <source>
        <dbReference type="Proteomes" id="UP001209570"/>
    </source>
</evidence>
<feature type="transmembrane region" description="Helical" evidence="3">
    <location>
        <begin position="277"/>
        <end position="295"/>
    </location>
</feature>
<comment type="caution">
    <text evidence="6">The sequence shown here is derived from an EMBL/GenBank/DDBJ whole genome shotgun (WGS) entry which is preliminary data.</text>
</comment>
<feature type="compositionally biased region" description="Basic and acidic residues" evidence="2">
    <location>
        <begin position="845"/>
        <end position="862"/>
    </location>
</feature>
<dbReference type="InterPro" id="IPR001245">
    <property type="entry name" value="Ser-Thr/Tyr_kinase_cat_dom"/>
</dbReference>
<keyword evidence="1" id="KW-0067">ATP-binding</keyword>
<feature type="region of interest" description="Disordered" evidence="2">
    <location>
        <begin position="826"/>
        <end position="877"/>
    </location>
</feature>
<evidence type="ECO:0000256" key="1">
    <source>
        <dbReference type="PROSITE-ProRule" id="PRU10141"/>
    </source>
</evidence>
<proteinExistence type="predicted"/>
<keyword evidence="3" id="KW-0812">Transmembrane</keyword>
<dbReference type="SUPFAM" id="SSF46785">
    <property type="entry name" value="Winged helix' DNA-binding domain"/>
    <property type="match status" value="1"/>
</dbReference>
<reference evidence="6" key="1">
    <citation type="submission" date="2021-12" db="EMBL/GenBank/DDBJ databases">
        <title>Prjna785345.</title>
        <authorList>
            <person name="Rujirawat T."/>
            <person name="Krajaejun T."/>
        </authorList>
    </citation>
    <scope>NUCLEOTIDE SEQUENCE</scope>
    <source>
        <strain evidence="6">Pi057C3</strain>
    </source>
</reference>
<dbReference type="PROSITE" id="PS50011">
    <property type="entry name" value="PROTEIN_KINASE_DOM"/>
    <property type="match status" value="1"/>
</dbReference>
<dbReference type="PANTHER" id="PTHR44329">
    <property type="entry name" value="SERINE/THREONINE-PROTEIN KINASE TNNI3K-RELATED"/>
    <property type="match status" value="1"/>
</dbReference>
<keyword evidence="3" id="KW-0472">Membrane</keyword>
<dbReference type="InterPro" id="IPR036390">
    <property type="entry name" value="WH_DNA-bd_sf"/>
</dbReference>
<dbReference type="SUPFAM" id="SSF56112">
    <property type="entry name" value="Protein kinase-like (PK-like)"/>
    <property type="match status" value="1"/>
</dbReference>
<dbReference type="Gene3D" id="1.10.510.10">
    <property type="entry name" value="Transferase(Phosphotransferase) domain 1"/>
    <property type="match status" value="1"/>
</dbReference>
<evidence type="ECO:0000256" key="2">
    <source>
        <dbReference type="SAM" id="MobiDB-lite"/>
    </source>
</evidence>
<keyword evidence="1" id="KW-0547">Nucleotide-binding</keyword>
<dbReference type="AlphaFoldDB" id="A0AAD5LCU6"/>
<feature type="compositionally biased region" description="Basic residues" evidence="2">
    <location>
        <begin position="535"/>
        <end position="544"/>
    </location>
</feature>
<feature type="transmembrane region" description="Helical" evidence="3">
    <location>
        <begin position="73"/>
        <end position="91"/>
    </location>
</feature>
<dbReference type="Gene3D" id="3.30.200.20">
    <property type="entry name" value="Phosphorylase Kinase, domain 1"/>
    <property type="match status" value="1"/>
</dbReference>